<keyword evidence="1" id="KW-0472">Membrane</keyword>
<keyword evidence="1" id="KW-1133">Transmembrane helix</keyword>
<dbReference type="EMBL" id="CP010849">
    <property type="protein sequence ID" value="AJP03509.1"/>
    <property type="molecule type" value="Genomic_DNA"/>
</dbReference>
<evidence type="ECO:0000313" key="3">
    <source>
        <dbReference type="Proteomes" id="UP000032234"/>
    </source>
</evidence>
<name>A0A0C5G5P4_9ACTN</name>
<keyword evidence="1" id="KW-0812">Transmembrane</keyword>
<dbReference type="Proteomes" id="UP000032234">
    <property type="component" value="Chromosome"/>
</dbReference>
<sequence length="59" mass="6209">MQRQGSLGGSAAIRIRGTGGALLVAHLALVAWCTLRPLDVPWVRPANVHPLDGIRADLA</sequence>
<feature type="transmembrane region" description="Helical" evidence="1">
    <location>
        <begin position="20"/>
        <end position="38"/>
    </location>
</feature>
<dbReference type="PATRIC" id="fig|477245.3.peg.4324"/>
<dbReference type="KEGG" id="scw:TU94_20510"/>
<reference evidence="2 3" key="1">
    <citation type="submission" date="2015-02" db="EMBL/GenBank/DDBJ databases">
        <title>Genome sequence of thermotolerant Streptomyces cyaneogriseus subsp. Noncyanogenus NMWT1, the producer of nematocidal antibiotics nemadectin.</title>
        <authorList>
            <person name="Wang H."/>
            <person name="Li C."/>
            <person name="Xiang W."/>
            <person name="Wang X."/>
        </authorList>
    </citation>
    <scope>NUCLEOTIDE SEQUENCE [LARGE SCALE GENOMIC DNA]</scope>
    <source>
        <strain evidence="2 3">NMWT 1</strain>
    </source>
</reference>
<organism evidence="2 3">
    <name type="scientific">Streptomyces cyaneogriseus subsp. noncyanogenus</name>
    <dbReference type="NCBI Taxonomy" id="477245"/>
    <lineage>
        <taxon>Bacteria</taxon>
        <taxon>Bacillati</taxon>
        <taxon>Actinomycetota</taxon>
        <taxon>Actinomycetes</taxon>
        <taxon>Kitasatosporales</taxon>
        <taxon>Streptomycetaceae</taxon>
        <taxon>Streptomyces</taxon>
    </lineage>
</organism>
<accession>A0A0C5G5P4</accession>
<protein>
    <submittedName>
        <fullName evidence="2">Uncharacterized protein</fullName>
    </submittedName>
</protein>
<dbReference type="HOGENOM" id="CLU_2958661_0_0_11"/>
<proteinExistence type="predicted"/>
<gene>
    <name evidence="2" type="ORF">TU94_20510</name>
</gene>
<dbReference type="AlphaFoldDB" id="A0A0C5G5P4"/>
<dbReference type="STRING" id="477245.TU94_20510"/>
<evidence type="ECO:0000313" key="2">
    <source>
        <dbReference type="EMBL" id="AJP03509.1"/>
    </source>
</evidence>
<evidence type="ECO:0000256" key="1">
    <source>
        <dbReference type="SAM" id="Phobius"/>
    </source>
</evidence>
<keyword evidence="3" id="KW-1185">Reference proteome</keyword>